<evidence type="ECO:0000256" key="1">
    <source>
        <dbReference type="SAM" id="MobiDB-lite"/>
    </source>
</evidence>
<dbReference type="AlphaFoldDB" id="A0A7U2F0T5"/>
<feature type="region of interest" description="Disordered" evidence="1">
    <location>
        <begin position="130"/>
        <end position="172"/>
    </location>
</feature>
<dbReference type="RefSeq" id="XP_001798040.1">
    <property type="nucleotide sequence ID" value="XM_001797988.1"/>
</dbReference>
<protein>
    <submittedName>
        <fullName evidence="2">Uncharacterized protein</fullName>
    </submittedName>
</protein>
<dbReference type="Proteomes" id="UP000663193">
    <property type="component" value="Chromosome 4"/>
</dbReference>
<dbReference type="VEuPathDB" id="FungiDB:JI435_077080"/>
<accession>A0A7U2F0T5</accession>
<dbReference type="KEGG" id="pno:SNOG_07708"/>
<evidence type="ECO:0000313" key="2">
    <source>
        <dbReference type="EMBL" id="QRC94474.1"/>
    </source>
</evidence>
<feature type="region of interest" description="Disordered" evidence="1">
    <location>
        <begin position="188"/>
        <end position="213"/>
    </location>
</feature>
<organism evidence="2 3">
    <name type="scientific">Phaeosphaeria nodorum (strain SN15 / ATCC MYA-4574 / FGSC 10173)</name>
    <name type="common">Glume blotch fungus</name>
    <name type="synonym">Parastagonospora nodorum</name>
    <dbReference type="NCBI Taxonomy" id="321614"/>
    <lineage>
        <taxon>Eukaryota</taxon>
        <taxon>Fungi</taxon>
        <taxon>Dikarya</taxon>
        <taxon>Ascomycota</taxon>
        <taxon>Pezizomycotina</taxon>
        <taxon>Dothideomycetes</taxon>
        <taxon>Pleosporomycetidae</taxon>
        <taxon>Pleosporales</taxon>
        <taxon>Pleosporineae</taxon>
        <taxon>Phaeosphaeriaceae</taxon>
        <taxon>Parastagonospora</taxon>
    </lineage>
</organism>
<name>A0A7U2F0T5_PHANO</name>
<proteinExistence type="predicted"/>
<keyword evidence="3" id="KW-1185">Reference proteome</keyword>
<reference evidence="3" key="1">
    <citation type="journal article" date="2021" name="BMC Genomics">
        <title>Chromosome-level genome assembly and manually-curated proteome of model necrotroph Parastagonospora nodorum Sn15 reveals a genome-wide trove of candidate effector homologs, and redundancy of virulence-related functions within an accessory chromosome.</title>
        <authorList>
            <person name="Bertazzoni S."/>
            <person name="Jones D.A.B."/>
            <person name="Phan H.T."/>
            <person name="Tan K.-C."/>
            <person name="Hane J.K."/>
        </authorList>
    </citation>
    <scope>NUCLEOTIDE SEQUENCE [LARGE SCALE GENOMIC DNA]</scope>
    <source>
        <strain evidence="3">SN15 / ATCC MYA-4574 / FGSC 10173)</strain>
    </source>
</reference>
<dbReference type="EMBL" id="CP069026">
    <property type="protein sequence ID" value="QRC94474.1"/>
    <property type="molecule type" value="Genomic_DNA"/>
</dbReference>
<evidence type="ECO:0000313" key="3">
    <source>
        <dbReference type="Proteomes" id="UP000663193"/>
    </source>
</evidence>
<sequence length="213" mass="23816">MTFTILVRDGLPMLRLPMYANRLACNACHGSGESCSWAGRHELQICDNCIEFERVCLALGHKDRATIHFFSNEPEDMIADAQDQRGDAYKDWIKLCLKQIDRVGTFLENLAHPPEEKFAEMQDRLDAAKERRAADTTHLASVSAADVAADEDGESIDSDEACSVTDDDEMDSEDEAFCVEEDINLEIEIEVQSEDEDEDEDDVDAEGEGGMEE</sequence>
<gene>
    <name evidence="2" type="ORF">JI435_077080</name>
</gene>
<feature type="compositionally biased region" description="Acidic residues" evidence="1">
    <location>
        <begin position="148"/>
        <end position="172"/>
    </location>
</feature>